<accession>A0A873WGR1</accession>
<dbReference type="Pfam" id="PF23939">
    <property type="entry name" value="DUF7274"/>
    <property type="match status" value="1"/>
</dbReference>
<dbReference type="InterPro" id="IPR055698">
    <property type="entry name" value="DUF7274"/>
</dbReference>
<evidence type="ECO:0000259" key="1">
    <source>
        <dbReference type="Pfam" id="PF23939"/>
    </source>
</evidence>
<gene>
    <name evidence="2" type="ORF">CPT_Solomon_065</name>
</gene>
<protein>
    <recommendedName>
        <fullName evidence="1">DUF7274 domain-containing protein</fullName>
    </recommendedName>
</protein>
<organism evidence="2 3">
    <name type="scientific">Klebsiella phage Solomon</name>
    <dbReference type="NCBI Taxonomy" id="2767583"/>
    <lineage>
        <taxon>Viruses</taxon>
        <taxon>Duplodnaviria</taxon>
        <taxon>Heunggongvirae</taxon>
        <taxon>Uroviricota</taxon>
        <taxon>Caudoviricetes</taxon>
        <taxon>Drexlerviridae</taxon>
        <taxon>Webervirus</taxon>
        <taxon>Webervirus solomon</taxon>
    </lineage>
</organism>
<dbReference type="Proteomes" id="UP000663313">
    <property type="component" value="Segment"/>
</dbReference>
<proteinExistence type="predicted"/>
<feature type="domain" description="DUF7274" evidence="1">
    <location>
        <begin position="10"/>
        <end position="41"/>
    </location>
</feature>
<dbReference type="EMBL" id="MT701592">
    <property type="protein sequence ID" value="QPB09523.1"/>
    <property type="molecule type" value="Genomic_DNA"/>
</dbReference>
<name>A0A873WGR1_9CAUD</name>
<evidence type="ECO:0000313" key="3">
    <source>
        <dbReference type="Proteomes" id="UP000663313"/>
    </source>
</evidence>
<keyword evidence="3" id="KW-1185">Reference proteome</keyword>
<reference evidence="2" key="1">
    <citation type="submission" date="2020-07" db="EMBL/GenBank/DDBJ databases">
        <title>Complete genome sequence of Klebsiella aerogenes phage Solomon.</title>
        <authorList>
            <person name="Hudson A.T."/>
            <person name="Clark J.D."/>
            <person name="Gill J."/>
            <person name="Liu M."/>
        </authorList>
    </citation>
    <scope>NUCLEOTIDE SEQUENCE</scope>
</reference>
<evidence type="ECO:0000313" key="2">
    <source>
        <dbReference type="EMBL" id="QPB09523.1"/>
    </source>
</evidence>
<sequence length="78" mass="8786">MQQFKSRGKTYELPDDATHAAPGACLGVYYKAGGQWFFIMTSGEVTPSYGLGFYDSDVVDFKRNPFSFWNKIKGAIFK</sequence>